<dbReference type="InterPro" id="IPR029344">
    <property type="entry name" value="SLBP_RNA_bind"/>
</dbReference>
<proteinExistence type="inferred from homology"/>
<dbReference type="GO" id="GO:0071204">
    <property type="term" value="C:histone pre-mRNA 3'end processing complex"/>
    <property type="evidence" value="ECO:0007669"/>
    <property type="project" value="TreeGrafter"/>
</dbReference>
<dbReference type="GO" id="GO:0003729">
    <property type="term" value="F:mRNA binding"/>
    <property type="evidence" value="ECO:0007669"/>
    <property type="project" value="InterPro"/>
</dbReference>
<dbReference type="GO" id="GO:0005737">
    <property type="term" value="C:cytoplasm"/>
    <property type="evidence" value="ECO:0007669"/>
    <property type="project" value="TreeGrafter"/>
</dbReference>
<comment type="similarity">
    <text evidence="1">Belongs to the SLBP family.</text>
</comment>
<name>A0A1X7VLQ5_AMPQE</name>
<keyword evidence="2" id="KW-0694">RNA-binding</keyword>
<dbReference type="FunFam" id="1.10.8.1120:FF:000001">
    <property type="entry name" value="Histone RNA hairpin-binding protein-like"/>
    <property type="match status" value="1"/>
</dbReference>
<dbReference type="EnsemblMetazoa" id="Aqu2.1.40750_001">
    <property type="protein sequence ID" value="Aqu2.1.40750_001"/>
    <property type="gene ID" value="Aqu2.1.40750"/>
</dbReference>
<dbReference type="KEGG" id="aqu:100632191"/>
<sequence length="342" mass="37642">MADGDGWDLKFEHIDWVDISDAELSGNQEALEQLMNKSIEIKQQLANSSFSAPPPPQTPVSTTPLTHSTPNEQQPPQSTPKSALEGQVFFPPSSSSANKENMSTSIINASSPGLLTTPNSCRSNMNGSFRVPSASYARAARSSGKRRMGERVGLSPIEIPKKRHPIRDLTITPAPPIVPPSLTSLPPAEEGMDVEMCTPEGERGTGGRMGVQRRLFGGRVLADKTNSPPWHTKGNEDILTDGHRLAQRQKQIEMGKNTIGYESYIATLPKASRRHSDPWTPDKYKKCSTRAWQGQYRLWRKSLHRWDPPSASTVPATSNQFTSEDAALCDINIDFSENPLEV</sequence>
<dbReference type="GO" id="GO:0006398">
    <property type="term" value="P:mRNA 3'-end processing by stem-loop binding and cleavage"/>
    <property type="evidence" value="ECO:0007669"/>
    <property type="project" value="TreeGrafter"/>
</dbReference>
<evidence type="ECO:0000256" key="2">
    <source>
        <dbReference type="ARBA" id="ARBA00022884"/>
    </source>
</evidence>
<dbReference type="GO" id="GO:0071207">
    <property type="term" value="F:histone pre-mRNA stem-loop binding"/>
    <property type="evidence" value="ECO:0007669"/>
    <property type="project" value="TreeGrafter"/>
</dbReference>
<dbReference type="Pfam" id="PF15247">
    <property type="entry name" value="SLBP_RNA_bind"/>
    <property type="match status" value="1"/>
</dbReference>
<feature type="region of interest" description="Disordered" evidence="3">
    <location>
        <begin position="45"/>
        <end position="100"/>
    </location>
</feature>
<dbReference type="STRING" id="400682.A0A1X7VLQ5"/>
<keyword evidence="6" id="KW-1185">Reference proteome</keyword>
<feature type="domain" description="Histone RNA hairpin-binding protein RNA-binding" evidence="4">
    <location>
        <begin position="241"/>
        <end position="308"/>
    </location>
</feature>
<dbReference type="OrthoDB" id="265795at2759"/>
<dbReference type="InParanoid" id="A0A1X7VLQ5"/>
<dbReference type="InterPro" id="IPR038294">
    <property type="entry name" value="SLBP_RNA_bind_sf"/>
</dbReference>
<dbReference type="PANTHER" id="PTHR17408:SF0">
    <property type="entry name" value="HISTONE RNA HAIRPIN-BINDING PROTEIN"/>
    <property type="match status" value="1"/>
</dbReference>
<evidence type="ECO:0000256" key="1">
    <source>
        <dbReference type="ARBA" id="ARBA00006151"/>
    </source>
</evidence>
<reference evidence="6" key="1">
    <citation type="journal article" date="2010" name="Nature">
        <title>The Amphimedon queenslandica genome and the evolution of animal complexity.</title>
        <authorList>
            <person name="Srivastava M."/>
            <person name="Simakov O."/>
            <person name="Chapman J."/>
            <person name="Fahey B."/>
            <person name="Gauthier M.E."/>
            <person name="Mitros T."/>
            <person name="Richards G.S."/>
            <person name="Conaco C."/>
            <person name="Dacre M."/>
            <person name="Hellsten U."/>
            <person name="Larroux C."/>
            <person name="Putnam N.H."/>
            <person name="Stanke M."/>
            <person name="Adamska M."/>
            <person name="Darling A."/>
            <person name="Degnan S.M."/>
            <person name="Oakley T.H."/>
            <person name="Plachetzki D.C."/>
            <person name="Zhai Y."/>
            <person name="Adamski M."/>
            <person name="Calcino A."/>
            <person name="Cummins S.F."/>
            <person name="Goodstein D.M."/>
            <person name="Harris C."/>
            <person name="Jackson D.J."/>
            <person name="Leys S.P."/>
            <person name="Shu S."/>
            <person name="Woodcroft B.J."/>
            <person name="Vervoort M."/>
            <person name="Kosik K.S."/>
            <person name="Manning G."/>
            <person name="Degnan B.M."/>
            <person name="Rokhsar D.S."/>
        </authorList>
    </citation>
    <scope>NUCLEOTIDE SEQUENCE [LARGE SCALE GENOMIC DNA]</scope>
</reference>
<organism evidence="5">
    <name type="scientific">Amphimedon queenslandica</name>
    <name type="common">Sponge</name>
    <dbReference type="NCBI Taxonomy" id="400682"/>
    <lineage>
        <taxon>Eukaryota</taxon>
        <taxon>Metazoa</taxon>
        <taxon>Porifera</taxon>
        <taxon>Demospongiae</taxon>
        <taxon>Heteroscleromorpha</taxon>
        <taxon>Haplosclerida</taxon>
        <taxon>Niphatidae</taxon>
        <taxon>Amphimedon</taxon>
    </lineage>
</organism>
<dbReference type="Gene3D" id="1.10.8.1120">
    <property type="entry name" value="Histone RNA hairpin-binding protein RNA-binding domain"/>
    <property type="match status" value="1"/>
</dbReference>
<dbReference type="AlphaFoldDB" id="A0A1X7VLQ5"/>
<dbReference type="EnsemblMetazoa" id="XM_020008784.1">
    <property type="protein sequence ID" value="XP_019864343.1"/>
    <property type="gene ID" value="LOC100632191"/>
</dbReference>
<evidence type="ECO:0000259" key="4">
    <source>
        <dbReference type="Pfam" id="PF15247"/>
    </source>
</evidence>
<dbReference type="InterPro" id="IPR026502">
    <property type="entry name" value="SLBP1/SLBP2"/>
</dbReference>
<evidence type="ECO:0000313" key="6">
    <source>
        <dbReference type="Proteomes" id="UP000007879"/>
    </source>
</evidence>
<dbReference type="eggNOG" id="KOG3934">
    <property type="taxonomic scope" value="Eukaryota"/>
</dbReference>
<feature type="compositionally biased region" description="Polar residues" evidence="3">
    <location>
        <begin position="67"/>
        <end position="81"/>
    </location>
</feature>
<accession>A0A1X7VLQ5</accession>
<evidence type="ECO:0000256" key="3">
    <source>
        <dbReference type="SAM" id="MobiDB-lite"/>
    </source>
</evidence>
<dbReference type="EnsemblMetazoa" id="XM_003383925.3">
    <property type="protein sequence ID" value="XP_003383973.1"/>
    <property type="gene ID" value="LOC100632191"/>
</dbReference>
<dbReference type="Proteomes" id="UP000007879">
    <property type="component" value="Unassembled WGS sequence"/>
</dbReference>
<dbReference type="GO" id="GO:0051028">
    <property type="term" value="P:mRNA transport"/>
    <property type="evidence" value="ECO:0007669"/>
    <property type="project" value="TreeGrafter"/>
</dbReference>
<evidence type="ECO:0000313" key="5">
    <source>
        <dbReference type="EnsemblMetazoa" id="Aqu2.1.40750_001"/>
    </source>
</evidence>
<gene>
    <name evidence="5" type="primary">100632191</name>
</gene>
<dbReference type="PANTHER" id="PTHR17408">
    <property type="entry name" value="HISTONE RNA HAIRPIN-BINDING PROTEIN"/>
    <property type="match status" value="1"/>
</dbReference>
<reference evidence="5" key="2">
    <citation type="submission" date="2017-05" db="UniProtKB">
        <authorList>
            <consortium name="EnsemblMetazoa"/>
        </authorList>
    </citation>
    <scope>IDENTIFICATION</scope>
</reference>
<protein>
    <recommendedName>
        <fullName evidence="4">Histone RNA hairpin-binding protein RNA-binding domain-containing protein</fullName>
    </recommendedName>
</protein>